<accession>A0A076L2R3</accession>
<dbReference type="InterPro" id="IPR000504">
    <property type="entry name" value="RRM_dom"/>
</dbReference>
<dbReference type="PANTHER" id="PTHR23003">
    <property type="entry name" value="RNA RECOGNITION MOTIF RRM DOMAIN CONTAINING PROTEIN"/>
    <property type="match status" value="1"/>
</dbReference>
<dbReference type="EMBL" id="KF433603">
    <property type="protein sequence ID" value="AII97924.1"/>
    <property type="molecule type" value="mRNA"/>
</dbReference>
<feature type="region of interest" description="Disordered" evidence="3">
    <location>
        <begin position="1"/>
        <end position="60"/>
    </location>
</feature>
<sequence length="305" mass="34872">MSAEGRFEREHYGSRSRSRSPFRKNFNERSCADDEYGKNKNRRRERSSEARRSGGGGGATNRVFVNNIPFECRWMEIKDKFREKVGDVAFVELFEDENGKFKGCGIVEFKDHEAAQKAVEIMHKYELRGRPLNVKLDSGEMDRRRDSSRASDRDFTRNNEGFGNNDFRHEPPFNTYGLNPEFLKSLGIFGPLNNKVFISNLDYKVTEKKLEEIFKIAGKLVKVELNVDNEGKSKGHGTAEYEHPLEAVQAISMFNGQRLFARIINVRMDKFTEEGDSIPSKLPTGLHGIGKGLELMVNLCNLVKC</sequence>
<feature type="domain" description="RRM" evidence="4">
    <location>
        <begin position="61"/>
        <end position="139"/>
    </location>
</feature>
<dbReference type="PANTHER" id="PTHR23003:SF3">
    <property type="entry name" value="FI21236P1-RELATED"/>
    <property type="match status" value="1"/>
</dbReference>
<proteinExistence type="evidence at transcript level"/>
<keyword evidence="1 2" id="KW-0694">RNA-binding</keyword>
<dbReference type="GO" id="GO:0003729">
    <property type="term" value="F:mRNA binding"/>
    <property type="evidence" value="ECO:0007669"/>
    <property type="project" value="TreeGrafter"/>
</dbReference>
<dbReference type="GO" id="GO:0005737">
    <property type="term" value="C:cytoplasm"/>
    <property type="evidence" value="ECO:0007669"/>
    <property type="project" value="TreeGrafter"/>
</dbReference>
<dbReference type="PROSITE" id="PS50102">
    <property type="entry name" value="RRM"/>
    <property type="match status" value="2"/>
</dbReference>
<dbReference type="Gene3D" id="3.30.70.330">
    <property type="match status" value="2"/>
</dbReference>
<evidence type="ECO:0000256" key="2">
    <source>
        <dbReference type="PROSITE-ProRule" id="PRU00176"/>
    </source>
</evidence>
<dbReference type="GO" id="GO:0005634">
    <property type="term" value="C:nucleus"/>
    <property type="evidence" value="ECO:0007669"/>
    <property type="project" value="TreeGrafter"/>
</dbReference>
<feature type="region of interest" description="Disordered" evidence="3">
    <location>
        <begin position="138"/>
        <end position="170"/>
    </location>
</feature>
<reference evidence="5" key="1">
    <citation type="submission" date="2013-07" db="EMBL/GenBank/DDBJ databases">
        <title>Nephila pilipes venom gland.</title>
        <authorList>
            <person name="Huo L.J."/>
        </authorList>
    </citation>
    <scope>NUCLEOTIDE SEQUENCE</scope>
    <source>
        <tissue evidence="5">Venom gland</tissue>
    </source>
</reference>
<evidence type="ECO:0000259" key="4">
    <source>
        <dbReference type="PROSITE" id="PS50102"/>
    </source>
</evidence>
<feature type="domain" description="RRM" evidence="4">
    <location>
        <begin position="194"/>
        <end position="271"/>
    </location>
</feature>
<protein>
    <submittedName>
        <fullName evidence="5">BLTX563</fullName>
    </submittedName>
</protein>
<dbReference type="SMART" id="SM00360">
    <property type="entry name" value="RRM"/>
    <property type="match status" value="2"/>
</dbReference>
<dbReference type="Pfam" id="PF00076">
    <property type="entry name" value="RRM_1"/>
    <property type="match status" value="2"/>
</dbReference>
<organism evidence="5">
    <name type="scientific">Nephila pilipes</name>
    <name type="common">Giant wood spider</name>
    <name type="synonym">Nephila maculata</name>
    <dbReference type="NCBI Taxonomy" id="299642"/>
    <lineage>
        <taxon>Eukaryota</taxon>
        <taxon>Metazoa</taxon>
        <taxon>Ecdysozoa</taxon>
        <taxon>Arthropoda</taxon>
        <taxon>Chelicerata</taxon>
        <taxon>Arachnida</taxon>
        <taxon>Araneae</taxon>
        <taxon>Araneomorphae</taxon>
        <taxon>Entelegynae</taxon>
        <taxon>Araneoidea</taxon>
        <taxon>Nephilidae</taxon>
        <taxon>Nephila</taxon>
    </lineage>
</organism>
<dbReference type="SUPFAM" id="SSF54928">
    <property type="entry name" value="RNA-binding domain, RBD"/>
    <property type="match status" value="2"/>
</dbReference>
<feature type="compositionally biased region" description="Basic and acidic residues" evidence="3">
    <location>
        <begin position="1"/>
        <end position="13"/>
    </location>
</feature>
<dbReference type="InterPro" id="IPR012677">
    <property type="entry name" value="Nucleotide-bd_a/b_plait_sf"/>
</dbReference>
<dbReference type="GO" id="GO:1990904">
    <property type="term" value="C:ribonucleoprotein complex"/>
    <property type="evidence" value="ECO:0007669"/>
    <property type="project" value="TreeGrafter"/>
</dbReference>
<dbReference type="AlphaFoldDB" id="A0A076L2R3"/>
<evidence type="ECO:0000256" key="3">
    <source>
        <dbReference type="SAM" id="MobiDB-lite"/>
    </source>
</evidence>
<dbReference type="InterPro" id="IPR050374">
    <property type="entry name" value="RRT5_SRSF_SR"/>
</dbReference>
<evidence type="ECO:0000256" key="1">
    <source>
        <dbReference type="ARBA" id="ARBA00022884"/>
    </source>
</evidence>
<evidence type="ECO:0000313" key="5">
    <source>
        <dbReference type="EMBL" id="AII97924.1"/>
    </source>
</evidence>
<name>A0A076L2R3_NEPPI</name>
<feature type="compositionally biased region" description="Basic and acidic residues" evidence="3">
    <location>
        <begin position="25"/>
        <end position="38"/>
    </location>
</feature>
<feature type="compositionally biased region" description="Basic and acidic residues" evidence="3">
    <location>
        <begin position="138"/>
        <end position="157"/>
    </location>
</feature>
<dbReference type="InterPro" id="IPR035979">
    <property type="entry name" value="RBD_domain_sf"/>
</dbReference>